<dbReference type="EMBL" id="DSTX01000007">
    <property type="protein sequence ID" value="HFK20538.1"/>
    <property type="molecule type" value="Genomic_DNA"/>
</dbReference>
<sequence length="127" mass="14521">MLIIFEPTKLLYSGIEFSYEKMKMSEELRQSLEDAIYKHIKKQIESGCFEARLRIEIDQPIEIKGMKGRIVGEIAFSQPQPLQTPAPVAQIEEGKKALQEEPPQKQEAEMSMQEVENLLKSLKTLGV</sequence>
<proteinExistence type="predicted"/>
<comment type="caution">
    <text evidence="1">The sequence shown here is derived from an EMBL/GenBank/DDBJ whole genome shotgun (WGS) entry which is preliminary data.</text>
</comment>
<name>A0A7C3J4V9_9CREN</name>
<reference evidence="1" key="1">
    <citation type="journal article" date="2020" name="mSystems">
        <title>Genome- and Community-Level Interaction Insights into Carbon Utilization and Element Cycling Functions of Hydrothermarchaeota in Hydrothermal Sediment.</title>
        <authorList>
            <person name="Zhou Z."/>
            <person name="Liu Y."/>
            <person name="Xu W."/>
            <person name="Pan J."/>
            <person name="Luo Z.H."/>
            <person name="Li M."/>
        </authorList>
    </citation>
    <scope>NUCLEOTIDE SEQUENCE [LARGE SCALE GENOMIC DNA]</scope>
    <source>
        <strain evidence="1">SpSt-468</strain>
    </source>
</reference>
<dbReference type="AlphaFoldDB" id="A0A7C3J4V9"/>
<protein>
    <submittedName>
        <fullName evidence="1">Uncharacterized protein</fullName>
    </submittedName>
</protein>
<organism evidence="1">
    <name type="scientific">Candidatus Methanomethylicus mesodigestus</name>
    <dbReference type="NCBI Taxonomy" id="1867258"/>
    <lineage>
        <taxon>Archaea</taxon>
        <taxon>Thermoproteota</taxon>
        <taxon>Methanosuratincolia</taxon>
        <taxon>Candidatus Methanomethylicales</taxon>
        <taxon>Candidatus Methanomethylicaceae</taxon>
        <taxon>Candidatus Methanomethylicus</taxon>
    </lineage>
</organism>
<gene>
    <name evidence="1" type="ORF">ENS19_04565</name>
</gene>
<accession>A0A7C3J4V9</accession>
<evidence type="ECO:0000313" key="1">
    <source>
        <dbReference type="EMBL" id="HFK20538.1"/>
    </source>
</evidence>